<sequence length="92" mass="9660">MRQRRKGSSGCTIGEGGVVDEADLARRCSGTQGSIGGSAGPWVVVPTEGVALEAVDSTSPDDVSISFRDDVLEALQAHRWESGGKKTKFQIP</sequence>
<protein>
    <submittedName>
        <fullName evidence="1">Uncharacterized protein</fullName>
    </submittedName>
</protein>
<organism evidence="1">
    <name type="scientific">Oryza punctata</name>
    <name type="common">Red rice</name>
    <dbReference type="NCBI Taxonomy" id="4537"/>
    <lineage>
        <taxon>Eukaryota</taxon>
        <taxon>Viridiplantae</taxon>
        <taxon>Streptophyta</taxon>
        <taxon>Embryophyta</taxon>
        <taxon>Tracheophyta</taxon>
        <taxon>Spermatophyta</taxon>
        <taxon>Magnoliopsida</taxon>
        <taxon>Liliopsida</taxon>
        <taxon>Poales</taxon>
        <taxon>Poaceae</taxon>
        <taxon>BOP clade</taxon>
        <taxon>Oryzoideae</taxon>
        <taxon>Oryzeae</taxon>
        <taxon>Oryzinae</taxon>
        <taxon>Oryza</taxon>
    </lineage>
</organism>
<evidence type="ECO:0000313" key="1">
    <source>
        <dbReference type="EnsemblPlants" id="OPUNC08G17610.1"/>
    </source>
</evidence>
<reference evidence="1" key="1">
    <citation type="submission" date="2015-04" db="UniProtKB">
        <authorList>
            <consortium name="EnsemblPlants"/>
        </authorList>
    </citation>
    <scope>IDENTIFICATION</scope>
</reference>
<dbReference type="AlphaFoldDB" id="A0A0E0LWJ6"/>
<dbReference type="Gramene" id="OPUNC08G17610.1">
    <property type="protein sequence ID" value="OPUNC08G17610.1"/>
    <property type="gene ID" value="OPUNC08G17610"/>
</dbReference>
<accession>A0A0E0LWJ6</accession>
<dbReference type="Proteomes" id="UP000026962">
    <property type="component" value="Chromosome 8"/>
</dbReference>
<dbReference type="EnsemblPlants" id="OPUNC08G17610.1">
    <property type="protein sequence ID" value="OPUNC08G17610.1"/>
    <property type="gene ID" value="OPUNC08G17610"/>
</dbReference>
<evidence type="ECO:0000313" key="2">
    <source>
        <dbReference type="Proteomes" id="UP000026962"/>
    </source>
</evidence>
<keyword evidence="2" id="KW-1185">Reference proteome</keyword>
<dbReference type="HOGENOM" id="CLU_2417103_0_0_1"/>
<proteinExistence type="predicted"/>
<reference evidence="1" key="2">
    <citation type="submission" date="2018-05" db="EMBL/GenBank/DDBJ databases">
        <title>OpunRS2 (Oryza punctata Reference Sequence Version 2).</title>
        <authorList>
            <person name="Zhang J."/>
            <person name="Kudrna D."/>
            <person name="Lee S."/>
            <person name="Talag J."/>
            <person name="Welchert J."/>
            <person name="Wing R.A."/>
        </authorList>
    </citation>
    <scope>NUCLEOTIDE SEQUENCE [LARGE SCALE GENOMIC DNA]</scope>
</reference>
<name>A0A0E0LWJ6_ORYPU</name>